<dbReference type="CDD" id="cd20169">
    <property type="entry name" value="Peptidase_M90_mtfA"/>
    <property type="match status" value="1"/>
</dbReference>
<comment type="caution">
    <text evidence="1">The sequence shown here is derived from an EMBL/GenBank/DDBJ whole genome shotgun (WGS) entry which is preliminary data.</text>
</comment>
<name>A0A4R2MA38_RUBGE</name>
<accession>A0A4R2MA38</accession>
<organism evidence="1 2">
    <name type="scientific">Rubrivivax gelatinosus</name>
    <name type="common">Rhodocyclus gelatinosus</name>
    <name type="synonym">Rhodopseudomonas gelatinosa</name>
    <dbReference type="NCBI Taxonomy" id="28068"/>
    <lineage>
        <taxon>Bacteria</taxon>
        <taxon>Pseudomonadati</taxon>
        <taxon>Pseudomonadota</taxon>
        <taxon>Betaproteobacteria</taxon>
        <taxon>Burkholderiales</taxon>
        <taxon>Sphaerotilaceae</taxon>
        <taxon>Rubrivivax</taxon>
    </lineage>
</organism>
<reference evidence="1 2" key="1">
    <citation type="submission" date="2019-03" db="EMBL/GenBank/DDBJ databases">
        <title>Genomic Encyclopedia of Type Strains, Phase IV (KMG-IV): sequencing the most valuable type-strain genomes for metagenomic binning, comparative biology and taxonomic classification.</title>
        <authorList>
            <person name="Goeker M."/>
        </authorList>
    </citation>
    <scope>NUCLEOTIDE SEQUENCE [LARGE SCALE GENOMIC DNA]</scope>
    <source>
        <strain evidence="1 2">DSM 1709</strain>
    </source>
</reference>
<dbReference type="OrthoDB" id="9786424at2"/>
<dbReference type="Proteomes" id="UP000295106">
    <property type="component" value="Unassembled WGS sequence"/>
</dbReference>
<proteinExistence type="predicted"/>
<dbReference type="PANTHER" id="PTHR30164:SF2">
    <property type="entry name" value="PROTEIN MTFA"/>
    <property type="match status" value="1"/>
</dbReference>
<dbReference type="GO" id="GO:0004177">
    <property type="term" value="F:aminopeptidase activity"/>
    <property type="evidence" value="ECO:0007669"/>
    <property type="project" value="TreeGrafter"/>
</dbReference>
<sequence>MWQRLLGRLRERRDEAAVARRPIPDDLWKRTLVRYPFLRRRDPETAAALRRLTSLFLDRKEFSAQPGVRLTDHVAVAVAAQACLPILRLGLEAYDGFVGIVLHPDQVVARRSTVDEDGVVHEYEELLSGEAMEGGPVMLSWQDVRAAGRSATDAYNVVIHEFAHVLDMADGIADGVPLLPHDLPRSEWSAALDADYEAFCRRVDAEEDTALDPYGAQSPDEFFAVASEAFFVAPEAMKKEHPVLYEVFMRFYRQDPAAEAA</sequence>
<evidence type="ECO:0008006" key="3">
    <source>
        <dbReference type="Google" id="ProtNLM"/>
    </source>
</evidence>
<dbReference type="GO" id="GO:0005829">
    <property type="term" value="C:cytosol"/>
    <property type="evidence" value="ECO:0007669"/>
    <property type="project" value="TreeGrafter"/>
</dbReference>
<dbReference type="Pfam" id="PF06167">
    <property type="entry name" value="Peptidase_M90"/>
    <property type="match status" value="1"/>
</dbReference>
<dbReference type="Gene3D" id="1.10.472.150">
    <property type="entry name" value="Glucose-regulated metallo-peptidase M90, N-terminal domain"/>
    <property type="match status" value="1"/>
</dbReference>
<dbReference type="GO" id="GO:0008237">
    <property type="term" value="F:metallopeptidase activity"/>
    <property type="evidence" value="ECO:0007669"/>
    <property type="project" value="InterPro"/>
</dbReference>
<gene>
    <name evidence="1" type="ORF">EV684_105258</name>
</gene>
<dbReference type="Gene3D" id="3.40.390.10">
    <property type="entry name" value="Collagenase (Catalytic Domain)"/>
    <property type="match status" value="1"/>
</dbReference>
<dbReference type="RefSeq" id="WP_132646800.1">
    <property type="nucleotide sequence ID" value="NZ_CP181386.1"/>
</dbReference>
<dbReference type="SUPFAM" id="SSF55486">
    <property type="entry name" value="Metalloproteases ('zincins'), catalytic domain"/>
    <property type="match status" value="1"/>
</dbReference>
<dbReference type="PANTHER" id="PTHR30164">
    <property type="entry name" value="MTFA PEPTIDASE"/>
    <property type="match status" value="1"/>
</dbReference>
<dbReference type="GeneID" id="99684475"/>
<evidence type="ECO:0000313" key="2">
    <source>
        <dbReference type="Proteomes" id="UP000295106"/>
    </source>
</evidence>
<dbReference type="AlphaFoldDB" id="A0A4R2MA38"/>
<protein>
    <recommendedName>
        <fullName evidence="3">Zinc-dependent peptidase</fullName>
    </recommendedName>
</protein>
<dbReference type="InterPro" id="IPR042252">
    <property type="entry name" value="MtfA_N"/>
</dbReference>
<dbReference type="InterPro" id="IPR010384">
    <property type="entry name" value="MtfA_fam"/>
</dbReference>
<dbReference type="InterPro" id="IPR024079">
    <property type="entry name" value="MetalloPept_cat_dom_sf"/>
</dbReference>
<dbReference type="EMBL" id="SLXD01000005">
    <property type="protein sequence ID" value="TCP03091.1"/>
    <property type="molecule type" value="Genomic_DNA"/>
</dbReference>
<evidence type="ECO:0000313" key="1">
    <source>
        <dbReference type="EMBL" id="TCP03091.1"/>
    </source>
</evidence>